<dbReference type="InterPro" id="IPR012902">
    <property type="entry name" value="N_methyl_site"/>
</dbReference>
<sequence>MHRTKMKRERLQIKGFTLLEALLVLSVTSFILLLFSSALTKTVHVVRSELFVLRFENLYKNTQAVAALRGHSTELSVTQGQLLADGVAISVPNEILIENFNVNFNEKGENSSLIKIQMRIPIENKKITYQLQMGSGKYKKTIS</sequence>
<organism evidence="3 4">
    <name type="scientific">Lactococcus hircilactis</name>
    <dbReference type="NCBI Taxonomy" id="1494462"/>
    <lineage>
        <taxon>Bacteria</taxon>
        <taxon>Bacillati</taxon>
        <taxon>Bacillota</taxon>
        <taxon>Bacilli</taxon>
        <taxon>Lactobacillales</taxon>
        <taxon>Streptococcaceae</taxon>
        <taxon>Lactococcus</taxon>
    </lineage>
</organism>
<protein>
    <submittedName>
        <fullName evidence="3">Competence protein</fullName>
    </submittedName>
</protein>
<dbReference type="AlphaFoldDB" id="A0A7X2D2T2"/>
<accession>A0A7X2D2T2</accession>
<evidence type="ECO:0000313" key="4">
    <source>
        <dbReference type="Proteomes" id="UP000439550"/>
    </source>
</evidence>
<dbReference type="Proteomes" id="UP000439550">
    <property type="component" value="Unassembled WGS sequence"/>
</dbReference>
<proteinExistence type="predicted"/>
<gene>
    <name evidence="3" type="ORF">GHI93_10875</name>
</gene>
<evidence type="ECO:0000256" key="1">
    <source>
        <dbReference type="ARBA" id="ARBA00004241"/>
    </source>
</evidence>
<dbReference type="InterPro" id="IPR016785">
    <property type="entry name" value="ComGD"/>
</dbReference>
<comment type="caution">
    <text evidence="3">The sequence shown here is derived from an EMBL/GenBank/DDBJ whole genome shotgun (WGS) entry which is preliminary data.</text>
</comment>
<dbReference type="EMBL" id="WITJ01000018">
    <property type="protein sequence ID" value="MQW40420.1"/>
    <property type="molecule type" value="Genomic_DNA"/>
</dbReference>
<dbReference type="NCBIfam" id="NF040982">
    <property type="entry name" value="ComGD"/>
    <property type="match status" value="1"/>
</dbReference>
<dbReference type="OrthoDB" id="2243810at2"/>
<dbReference type="GO" id="GO:0009986">
    <property type="term" value="C:cell surface"/>
    <property type="evidence" value="ECO:0007669"/>
    <property type="project" value="UniProtKB-SubCell"/>
</dbReference>
<keyword evidence="2" id="KW-0178">Competence</keyword>
<evidence type="ECO:0000256" key="2">
    <source>
        <dbReference type="ARBA" id="ARBA00023287"/>
    </source>
</evidence>
<name>A0A7X2D2T2_9LACT</name>
<comment type="subcellular location">
    <subcellularLocation>
        <location evidence="1">Cell surface</location>
    </subcellularLocation>
</comment>
<keyword evidence="4" id="KW-1185">Reference proteome</keyword>
<evidence type="ECO:0000313" key="3">
    <source>
        <dbReference type="EMBL" id="MQW40420.1"/>
    </source>
</evidence>
<reference evidence="3 4" key="1">
    <citation type="submission" date="2019-10" db="EMBL/GenBank/DDBJ databases">
        <authorList>
            <person name="Dong K."/>
        </authorList>
    </citation>
    <scope>NUCLEOTIDE SEQUENCE [LARGE SCALE GENOMIC DNA]</scope>
    <source>
        <strain evidence="3 4">DSM 28960</strain>
    </source>
</reference>
<dbReference type="GO" id="GO:0030420">
    <property type="term" value="P:establishment of competence for transformation"/>
    <property type="evidence" value="ECO:0007669"/>
    <property type="project" value="UniProtKB-KW"/>
</dbReference>
<dbReference type="PROSITE" id="PS00409">
    <property type="entry name" value="PROKAR_NTER_METHYL"/>
    <property type="match status" value="1"/>
</dbReference>